<dbReference type="SUPFAM" id="SSF89095">
    <property type="entry name" value="GatB/YqeY motif"/>
    <property type="match status" value="1"/>
</dbReference>
<organism evidence="1 2">
    <name type="scientific">Thermoflavifilum aggregans</name>
    <dbReference type="NCBI Taxonomy" id="454188"/>
    <lineage>
        <taxon>Bacteria</taxon>
        <taxon>Pseudomonadati</taxon>
        <taxon>Bacteroidota</taxon>
        <taxon>Chitinophagia</taxon>
        <taxon>Chitinophagales</taxon>
        <taxon>Chitinophagaceae</taxon>
        <taxon>Thermoflavifilum</taxon>
    </lineage>
</organism>
<dbReference type="Gene3D" id="1.10.1510.10">
    <property type="entry name" value="Uncharacterised protein YqeY/AIM41 PF09424, N-terminal domain"/>
    <property type="match status" value="1"/>
</dbReference>
<dbReference type="PANTHER" id="PTHR28055:SF1">
    <property type="entry name" value="ALTERED INHERITANCE OF MITOCHONDRIA PROTEIN 41, MITOCHONDRIAL"/>
    <property type="match status" value="1"/>
</dbReference>
<dbReference type="RefSeq" id="WP_100313620.1">
    <property type="nucleotide sequence ID" value="NZ_PGFG01000001.1"/>
</dbReference>
<dbReference type="PANTHER" id="PTHR28055">
    <property type="entry name" value="ALTERED INHERITANCE OF MITOCHONDRIA PROTEIN 41, MITOCHONDRIAL"/>
    <property type="match status" value="1"/>
</dbReference>
<dbReference type="InterPro" id="IPR023168">
    <property type="entry name" value="GatB_Yqey_C_2"/>
</dbReference>
<dbReference type="Gene3D" id="1.10.10.410">
    <property type="match status" value="1"/>
</dbReference>
<accession>A0A2M9CSW2</accession>
<keyword evidence="2" id="KW-1185">Reference proteome</keyword>
<reference evidence="1 2" key="1">
    <citation type="submission" date="2017-11" db="EMBL/GenBank/DDBJ databases">
        <title>Genomic Encyclopedia of Archaeal and Bacterial Type Strains, Phase II (KMG-II): From Individual Species to Whole Genera.</title>
        <authorList>
            <person name="Goeker M."/>
        </authorList>
    </citation>
    <scope>NUCLEOTIDE SEQUENCE [LARGE SCALE GENOMIC DNA]</scope>
    <source>
        <strain evidence="1 2">DSM 27268</strain>
    </source>
</reference>
<sequence length="150" mass="16817">MALEQQINEGIKAAMKAKDEARLRALRAIKSAILLEKTAEGRSGELTEADEWRMLQKMAKQRRESIEIYQQQNRDDLVRKEAEELAVIEEFLPKQMDEQELKAALQQIIQQVGARGPADMGKVMGVATRQLAGKADNKTMADIVKALLQG</sequence>
<gene>
    <name evidence="1" type="ORF">BXY57_0511</name>
</gene>
<dbReference type="InterPro" id="IPR003789">
    <property type="entry name" value="Asn/Gln_tRNA_amidoTrase-B-like"/>
</dbReference>
<evidence type="ECO:0000313" key="1">
    <source>
        <dbReference type="EMBL" id="PJJ74945.1"/>
    </source>
</evidence>
<evidence type="ECO:0000313" key="2">
    <source>
        <dbReference type="Proteomes" id="UP000230000"/>
    </source>
</evidence>
<proteinExistence type="predicted"/>
<dbReference type="OrthoDB" id="9788127at2"/>
<dbReference type="Pfam" id="PF09424">
    <property type="entry name" value="YqeY"/>
    <property type="match status" value="1"/>
</dbReference>
<dbReference type="GO" id="GO:0016884">
    <property type="term" value="F:carbon-nitrogen ligase activity, with glutamine as amido-N-donor"/>
    <property type="evidence" value="ECO:0007669"/>
    <property type="project" value="InterPro"/>
</dbReference>
<dbReference type="EMBL" id="PGFG01000001">
    <property type="protein sequence ID" value="PJJ74945.1"/>
    <property type="molecule type" value="Genomic_DNA"/>
</dbReference>
<dbReference type="Proteomes" id="UP000230000">
    <property type="component" value="Unassembled WGS sequence"/>
</dbReference>
<dbReference type="InterPro" id="IPR019004">
    <property type="entry name" value="YqeY/Aim41"/>
</dbReference>
<evidence type="ECO:0008006" key="3">
    <source>
        <dbReference type="Google" id="ProtNLM"/>
    </source>
</evidence>
<dbReference type="InterPro" id="IPR042184">
    <property type="entry name" value="YqeY/Aim41_N"/>
</dbReference>
<dbReference type="AlphaFoldDB" id="A0A2M9CSW2"/>
<name>A0A2M9CSW2_9BACT</name>
<protein>
    <recommendedName>
        <fullName evidence="3">Glutamyl-tRNA amidotransferase</fullName>
    </recommendedName>
</protein>
<comment type="caution">
    <text evidence="1">The sequence shown here is derived from an EMBL/GenBank/DDBJ whole genome shotgun (WGS) entry which is preliminary data.</text>
</comment>